<name>A0ABR1MJ62_9PEZI</name>
<comment type="caution">
    <text evidence="1">The sequence shown here is derived from an EMBL/GenBank/DDBJ whole genome shotgun (WGS) entry which is preliminary data.</text>
</comment>
<dbReference type="Proteomes" id="UP001365128">
    <property type="component" value="Unassembled WGS sequence"/>
</dbReference>
<evidence type="ECO:0000313" key="2">
    <source>
        <dbReference type="Proteomes" id="UP001365128"/>
    </source>
</evidence>
<evidence type="ECO:0000313" key="1">
    <source>
        <dbReference type="EMBL" id="KAK7550800.1"/>
    </source>
</evidence>
<gene>
    <name evidence="1" type="ORF">IWX46DRAFT_594062</name>
</gene>
<proteinExistence type="predicted"/>
<organism evidence="1 2">
    <name type="scientific">Phyllosticta citricarpa</name>
    <dbReference type="NCBI Taxonomy" id="55181"/>
    <lineage>
        <taxon>Eukaryota</taxon>
        <taxon>Fungi</taxon>
        <taxon>Dikarya</taxon>
        <taxon>Ascomycota</taxon>
        <taxon>Pezizomycotina</taxon>
        <taxon>Dothideomycetes</taxon>
        <taxon>Dothideomycetes incertae sedis</taxon>
        <taxon>Botryosphaeriales</taxon>
        <taxon>Phyllostictaceae</taxon>
        <taxon>Phyllosticta</taxon>
    </lineage>
</organism>
<keyword evidence="2" id="KW-1185">Reference proteome</keyword>
<dbReference type="EMBL" id="JBBPDW010000007">
    <property type="protein sequence ID" value="KAK7550800.1"/>
    <property type="molecule type" value="Genomic_DNA"/>
</dbReference>
<sequence>MYAQIALVTFAHPILLCAPEFGAESLSLEAGSVRPCSLLDSNEKWATSERRDWRCRVAVHGRKICAVSIRRLGHCVEKMTSRLLAARP</sequence>
<protein>
    <recommendedName>
        <fullName evidence="3">Secreted protein</fullName>
    </recommendedName>
</protein>
<evidence type="ECO:0008006" key="3">
    <source>
        <dbReference type="Google" id="ProtNLM"/>
    </source>
</evidence>
<accession>A0ABR1MJ62</accession>
<reference evidence="1 2" key="1">
    <citation type="submission" date="2024-04" db="EMBL/GenBank/DDBJ databases">
        <title>Phyllosticta paracitricarpa is synonymous to the EU quarantine fungus P. citricarpa based on phylogenomic analyses.</title>
        <authorList>
            <consortium name="Lawrence Berkeley National Laboratory"/>
            <person name="Van Ingen-Buijs V.A."/>
            <person name="Van Westerhoven A.C."/>
            <person name="Haridas S."/>
            <person name="Skiadas P."/>
            <person name="Martin F."/>
            <person name="Groenewald J.Z."/>
            <person name="Crous P.W."/>
            <person name="Seidl M.F."/>
        </authorList>
    </citation>
    <scope>NUCLEOTIDE SEQUENCE [LARGE SCALE GENOMIC DNA]</scope>
    <source>
        <strain evidence="1 2">CBS 122670</strain>
    </source>
</reference>